<organism evidence="9 10">
    <name type="scientific">Vibrio ostreae</name>
    <dbReference type="NCBI Taxonomy" id="2841925"/>
    <lineage>
        <taxon>Bacteria</taxon>
        <taxon>Pseudomonadati</taxon>
        <taxon>Pseudomonadota</taxon>
        <taxon>Gammaproteobacteria</taxon>
        <taxon>Vibrionales</taxon>
        <taxon>Vibrionaceae</taxon>
        <taxon>Vibrio</taxon>
    </lineage>
</organism>
<dbReference type="GO" id="GO:0032973">
    <property type="term" value="P:amino acid export across plasma membrane"/>
    <property type="evidence" value="ECO:0007669"/>
    <property type="project" value="UniProtKB-UniRule"/>
</dbReference>
<feature type="transmembrane region" description="Helical" evidence="8">
    <location>
        <begin position="43"/>
        <end position="63"/>
    </location>
</feature>
<keyword evidence="2 8" id="KW-1003">Cell membrane</keyword>
<evidence type="ECO:0000256" key="7">
    <source>
        <dbReference type="ARBA" id="ARBA00023136"/>
    </source>
</evidence>
<keyword evidence="3 8" id="KW-0997">Cell inner membrane</keyword>
<evidence type="ECO:0000313" key="9">
    <source>
        <dbReference type="EMBL" id="QXO19043.1"/>
    </source>
</evidence>
<gene>
    <name evidence="8" type="primary">alaE</name>
    <name evidence="9" type="ORF">KNV97_12645</name>
</gene>
<proteinExistence type="inferred from homology"/>
<dbReference type="HAMAP" id="MF_00914">
    <property type="entry name" value="L_Ala_exporter"/>
    <property type="match status" value="1"/>
</dbReference>
<dbReference type="KEGG" id="vos:KNV97_12645"/>
<feature type="transmembrane region" description="Helical" evidence="8">
    <location>
        <begin position="111"/>
        <end position="132"/>
    </location>
</feature>
<keyword evidence="1 8" id="KW-0813">Transport</keyword>
<evidence type="ECO:0000256" key="8">
    <source>
        <dbReference type="HAMAP-Rule" id="MF_00914"/>
    </source>
</evidence>
<name>A0A975UC42_9VIBR</name>
<evidence type="ECO:0000256" key="1">
    <source>
        <dbReference type="ARBA" id="ARBA00022448"/>
    </source>
</evidence>
<dbReference type="GO" id="GO:0005886">
    <property type="term" value="C:plasma membrane"/>
    <property type="evidence" value="ECO:0007669"/>
    <property type="project" value="UniProtKB-SubCell"/>
</dbReference>
<reference evidence="9" key="1">
    <citation type="submission" date="2021-06" db="EMBL/GenBank/DDBJ databases">
        <title>Vibrio nov. sp., novel gut bacterium isolated from Yellow Sea oyster.</title>
        <authorList>
            <person name="Muhammad N."/>
            <person name="Nguyen T.H."/>
            <person name="Lee Y.-J."/>
            <person name="Ko J."/>
            <person name="Kim S.-G."/>
        </authorList>
    </citation>
    <scope>NUCLEOTIDE SEQUENCE</scope>
    <source>
        <strain evidence="9">OG9-811</strain>
    </source>
</reference>
<sequence>MKARGPFCIRHAAADTFAMVVFCFVAGMIIEIFVSGMSFEQSLASRTLSIPVNIAIAWPYGVFRDFFLRQGRRLSEGSVMKNIADLVAYVLFQSPVYAAILYTVGASTDQIITAVASNAAISCGMGVLYGHFLDLCRRWFRVPGYYQSV</sequence>
<comment type="subcellular location">
    <subcellularLocation>
        <location evidence="8">Cell inner membrane</location>
        <topology evidence="8">Multi-pass membrane protein</topology>
    </subcellularLocation>
</comment>
<evidence type="ECO:0000313" key="10">
    <source>
        <dbReference type="Proteomes" id="UP000694232"/>
    </source>
</evidence>
<dbReference type="AlphaFoldDB" id="A0A975UC42"/>
<keyword evidence="7 8" id="KW-0472">Membrane</keyword>
<accession>A0A975UC42</accession>
<evidence type="ECO:0000256" key="5">
    <source>
        <dbReference type="ARBA" id="ARBA00022970"/>
    </source>
</evidence>
<dbReference type="EMBL" id="CP076643">
    <property type="protein sequence ID" value="QXO19043.1"/>
    <property type="molecule type" value="Genomic_DNA"/>
</dbReference>
<feature type="transmembrane region" description="Helical" evidence="8">
    <location>
        <begin position="83"/>
        <end position="105"/>
    </location>
</feature>
<keyword evidence="6 8" id="KW-1133">Transmembrane helix</keyword>
<keyword evidence="5 8" id="KW-0029">Amino-acid transport</keyword>
<feature type="transmembrane region" description="Helical" evidence="8">
    <location>
        <begin position="12"/>
        <end position="37"/>
    </location>
</feature>
<dbReference type="RefSeq" id="WP_218563274.1">
    <property type="nucleotide sequence ID" value="NZ_CP076643.1"/>
</dbReference>
<evidence type="ECO:0000256" key="6">
    <source>
        <dbReference type="ARBA" id="ARBA00022989"/>
    </source>
</evidence>
<dbReference type="Proteomes" id="UP000694232">
    <property type="component" value="Chromosome 1"/>
</dbReference>
<keyword evidence="10" id="KW-1185">Reference proteome</keyword>
<evidence type="ECO:0000256" key="3">
    <source>
        <dbReference type="ARBA" id="ARBA00022519"/>
    </source>
</evidence>
<evidence type="ECO:0000256" key="2">
    <source>
        <dbReference type="ARBA" id="ARBA00022475"/>
    </source>
</evidence>
<dbReference type="InterPro" id="IPR010574">
    <property type="entry name" value="Ala_export_AlaE"/>
</dbReference>
<dbReference type="Pfam" id="PF06610">
    <property type="entry name" value="AlaE"/>
    <property type="match status" value="1"/>
</dbReference>
<keyword evidence="4 8" id="KW-0812">Transmembrane</keyword>
<comment type="function">
    <text evidence="8">Exports L-alanine.</text>
</comment>
<dbReference type="GO" id="GO:0034639">
    <property type="term" value="F:L-amino acid efflux transmembrane transporter activity"/>
    <property type="evidence" value="ECO:0007669"/>
    <property type="project" value="UniProtKB-UniRule"/>
</dbReference>
<protein>
    <recommendedName>
        <fullName evidence="8">L-alanine exporter AlaE</fullName>
    </recommendedName>
</protein>
<comment type="similarity">
    <text evidence="8">Belongs to the AlaE exporter family.</text>
</comment>
<evidence type="ECO:0000256" key="4">
    <source>
        <dbReference type="ARBA" id="ARBA00022692"/>
    </source>
</evidence>